<comment type="caution">
    <text evidence="1">The sequence shown here is derived from an EMBL/GenBank/DDBJ whole genome shotgun (WGS) entry which is preliminary data.</text>
</comment>
<dbReference type="Proteomes" id="UP001165960">
    <property type="component" value="Unassembled WGS sequence"/>
</dbReference>
<keyword evidence="2" id="KW-1185">Reference proteome</keyword>
<proteinExistence type="predicted"/>
<name>A0ACC2RMI0_9FUNG</name>
<organism evidence="1 2">
    <name type="scientific">Entomophthora muscae</name>
    <dbReference type="NCBI Taxonomy" id="34485"/>
    <lineage>
        <taxon>Eukaryota</taxon>
        <taxon>Fungi</taxon>
        <taxon>Fungi incertae sedis</taxon>
        <taxon>Zoopagomycota</taxon>
        <taxon>Entomophthoromycotina</taxon>
        <taxon>Entomophthoromycetes</taxon>
        <taxon>Entomophthorales</taxon>
        <taxon>Entomophthoraceae</taxon>
        <taxon>Entomophthora</taxon>
    </lineage>
</organism>
<dbReference type="EMBL" id="QTSX02007116">
    <property type="protein sequence ID" value="KAJ9051286.1"/>
    <property type="molecule type" value="Genomic_DNA"/>
</dbReference>
<evidence type="ECO:0000313" key="2">
    <source>
        <dbReference type="Proteomes" id="UP001165960"/>
    </source>
</evidence>
<accession>A0ACC2RMI0</accession>
<gene>
    <name evidence="1" type="ORF">DSO57_1005873</name>
</gene>
<reference evidence="1" key="1">
    <citation type="submission" date="2022-04" db="EMBL/GenBank/DDBJ databases">
        <title>Genome of the entomopathogenic fungus Entomophthora muscae.</title>
        <authorList>
            <person name="Elya C."/>
            <person name="Lovett B.R."/>
            <person name="Lee E."/>
            <person name="Macias A.M."/>
            <person name="Hajek A.E."/>
            <person name="De Bivort B.L."/>
            <person name="Kasson M.T."/>
            <person name="De Fine Licht H.H."/>
            <person name="Stajich J.E."/>
        </authorList>
    </citation>
    <scope>NUCLEOTIDE SEQUENCE</scope>
    <source>
        <strain evidence="1">Berkeley</strain>
    </source>
</reference>
<evidence type="ECO:0000313" key="1">
    <source>
        <dbReference type="EMBL" id="KAJ9051286.1"/>
    </source>
</evidence>
<sequence length="129" mass="13802">MPSHNIESNQFPSSASLDFHKPLNNFNGAQVTALLNQNWKNAYSPSSKGSSADHPQVYKPKASGNAWGNKDSVNKSSPWGIKKGSKLATGVDLLTELKQQPKHPAAAATSNPSPTPVKKLVSTSSKKKH</sequence>
<protein>
    <submittedName>
        <fullName evidence="1">Uncharacterized protein</fullName>
    </submittedName>
</protein>